<keyword evidence="3 5" id="KW-1133">Transmembrane helix</keyword>
<evidence type="ECO:0000313" key="7">
    <source>
        <dbReference type="EMBL" id="QCW01913.1"/>
    </source>
</evidence>
<evidence type="ECO:0000256" key="3">
    <source>
        <dbReference type="ARBA" id="ARBA00022989"/>
    </source>
</evidence>
<evidence type="ECO:0000256" key="4">
    <source>
        <dbReference type="ARBA" id="ARBA00023136"/>
    </source>
</evidence>
<feature type="domain" description="Yip1" evidence="6">
    <location>
        <begin position="13"/>
        <end position="241"/>
    </location>
</feature>
<dbReference type="GeneID" id="96154508"/>
<keyword evidence="4 5" id="KW-0472">Membrane</keyword>
<evidence type="ECO:0000256" key="2">
    <source>
        <dbReference type="ARBA" id="ARBA00022692"/>
    </source>
</evidence>
<dbReference type="InterPro" id="IPR006977">
    <property type="entry name" value="Yip1_dom"/>
</dbReference>
<name>A0A4P9TBB4_9EURY</name>
<reference evidence="8" key="1">
    <citation type="submission" date="2019-05" db="EMBL/GenBank/DDBJ databases">
        <title>Complete Genome Sequence and Methylation Pattern of the Halophilic Archaeon Natrinema pallidum BOL6-1.</title>
        <authorList>
            <person name="DasSarma P."/>
            <person name="DasSarma B.P."/>
            <person name="DasSarma S.L."/>
            <person name="Martinez F.L."/>
            <person name="Guzman D."/>
            <person name="Roberts R.J."/>
            <person name="DasSarma S."/>
        </authorList>
    </citation>
    <scope>NUCLEOTIDE SEQUENCE [LARGE SCALE GENOMIC DNA]</scope>
    <source>
        <strain evidence="8">BOL6-1</strain>
    </source>
</reference>
<protein>
    <submittedName>
        <fullName evidence="7">YIP1 family protein</fullName>
    </submittedName>
</protein>
<gene>
    <name evidence="7" type="ORF">FGF80_01050</name>
</gene>
<comment type="subcellular location">
    <subcellularLocation>
        <location evidence="1">Membrane</location>
        <topology evidence="1">Multi-pass membrane protein</topology>
    </subcellularLocation>
</comment>
<dbReference type="AlphaFoldDB" id="A0A4P9TBB4"/>
<accession>A0A4P9TBB4</accession>
<dbReference type="GO" id="GO:0016020">
    <property type="term" value="C:membrane"/>
    <property type="evidence" value="ECO:0007669"/>
    <property type="project" value="UniProtKB-SubCell"/>
</dbReference>
<feature type="transmembrane region" description="Helical" evidence="5">
    <location>
        <begin position="219"/>
        <end position="241"/>
    </location>
</feature>
<dbReference type="RefSeq" id="WP_138651721.1">
    <property type="nucleotide sequence ID" value="NZ_CP040637.1"/>
</dbReference>
<dbReference type="Proteomes" id="UP000307562">
    <property type="component" value="Chromosome"/>
</dbReference>
<evidence type="ECO:0000313" key="8">
    <source>
        <dbReference type="Proteomes" id="UP000307562"/>
    </source>
</evidence>
<organism evidence="7 8">
    <name type="scientific">Natrinema pallidum</name>
    <dbReference type="NCBI Taxonomy" id="69527"/>
    <lineage>
        <taxon>Archaea</taxon>
        <taxon>Methanobacteriati</taxon>
        <taxon>Methanobacteriota</taxon>
        <taxon>Stenosarchaea group</taxon>
        <taxon>Halobacteria</taxon>
        <taxon>Halobacteriales</taxon>
        <taxon>Natrialbaceae</taxon>
        <taxon>Natrinema</taxon>
    </lineage>
</organism>
<evidence type="ECO:0000256" key="1">
    <source>
        <dbReference type="ARBA" id="ARBA00004141"/>
    </source>
</evidence>
<feature type="transmembrane region" description="Helical" evidence="5">
    <location>
        <begin position="146"/>
        <end position="169"/>
    </location>
</feature>
<evidence type="ECO:0000259" key="6">
    <source>
        <dbReference type="Pfam" id="PF04893"/>
    </source>
</evidence>
<keyword evidence="8" id="KW-1185">Reference proteome</keyword>
<dbReference type="Pfam" id="PF04893">
    <property type="entry name" value="Yip1"/>
    <property type="match status" value="1"/>
</dbReference>
<dbReference type="KEGG" id="npl:FGF80_01050"/>
<dbReference type="EMBL" id="CP040637">
    <property type="protein sequence ID" value="QCW01913.1"/>
    <property type="molecule type" value="Genomic_DNA"/>
</dbReference>
<feature type="transmembrane region" description="Helical" evidence="5">
    <location>
        <begin position="31"/>
        <end position="55"/>
    </location>
</feature>
<keyword evidence="2 5" id="KW-0812">Transmembrane</keyword>
<feature type="transmembrane region" description="Helical" evidence="5">
    <location>
        <begin position="108"/>
        <end position="134"/>
    </location>
</feature>
<feature type="transmembrane region" description="Helical" evidence="5">
    <location>
        <begin position="181"/>
        <end position="207"/>
    </location>
</feature>
<sequence length="242" mass="24944">MVRSALQSFPLFLRDPAAFFDEHDPATTLPIALILVVGLAVALGLSTVAVGSMLAGSMDATVTMDNPDRPPEWACEQHGSGLPVDNCDEPATIDRDAGMLVSEAVTDYLGFAVIVPFVLWALGSVVLFGAARLAGGAPSVRGTVALAGWAALPEFLQLGVGLLALRLALADVTITDPQRGVAVLESALAPIEPFVAAATVLTVLWQWCLLTGGLERAAALSRAAAATAVGVPLGIWLLLALV</sequence>
<evidence type="ECO:0000256" key="5">
    <source>
        <dbReference type="SAM" id="Phobius"/>
    </source>
</evidence>
<proteinExistence type="predicted"/>